<sequence length="427" mass="46851">MLDTKELSKSLAGVVGLYAGFLSNPDLPAAVHANPEVYLSDAHKLLRPEILSALGPNLAKYDFAAYSQEKPYNLYDLVWVTQEGGAGKLYESLASNNSGHDVTDADYWQETSLLSAWYSRIERGAINKLARALAQNPPAPALLQLQPLYNKEANLQGAINKAGRFVGHRLRIKGRNTAFLIGRLGLQLTGGGTLTNMPIYLFHSEQAEPIGVFYLSGTVTGRSLWVDVNQYLYWRRGGYYTIGYFETDLPMGVSAVGAQRGFSVGTCSSCLGVDFVYAQNRVPFVHIQPIYVMGNLTSGVQSWVDESEVSLQTWGINLTIEARCDVTQTLLINRDMLTNALLHVIACDVLEEISTSDRINGTAAQFKSQAYVALYGQSNSKTDFGLSTAKNKLITDLKAVMAKQSPTCMPSEAPRKGIRFASMFDDE</sequence>
<proteinExistence type="predicted"/>
<keyword evidence="2" id="KW-1185">Reference proteome</keyword>
<name>A0A7G5H5I2_9BACT</name>
<organism evidence="1 2">
    <name type="scientific">Spirosoma foliorum</name>
    <dbReference type="NCBI Taxonomy" id="2710596"/>
    <lineage>
        <taxon>Bacteria</taxon>
        <taxon>Pseudomonadati</taxon>
        <taxon>Bacteroidota</taxon>
        <taxon>Cytophagia</taxon>
        <taxon>Cytophagales</taxon>
        <taxon>Cytophagaceae</taxon>
        <taxon>Spirosoma</taxon>
    </lineage>
</organism>
<dbReference type="KEGG" id="sfol:H3H32_16525"/>
<accession>A0A7G5H5I2</accession>
<dbReference type="AlphaFoldDB" id="A0A7G5H5I2"/>
<protein>
    <submittedName>
        <fullName evidence="1">Uncharacterized protein</fullName>
    </submittedName>
</protein>
<gene>
    <name evidence="1" type="ORF">H3H32_16525</name>
</gene>
<evidence type="ECO:0000313" key="1">
    <source>
        <dbReference type="EMBL" id="QMW06374.1"/>
    </source>
</evidence>
<reference evidence="1 2" key="1">
    <citation type="submission" date="2020-07" db="EMBL/GenBank/DDBJ databases">
        <title>Spirosoma foliorum sp. nov., isolated from the leaves on the Nejang mountain Korea, Republic of.</title>
        <authorList>
            <person name="Ho H."/>
            <person name="Lee Y.-J."/>
            <person name="Nurcahyanto D.-A."/>
            <person name="Kim S.-G."/>
        </authorList>
    </citation>
    <scope>NUCLEOTIDE SEQUENCE [LARGE SCALE GENOMIC DNA]</scope>
    <source>
        <strain evidence="1 2">PL0136</strain>
    </source>
</reference>
<evidence type="ECO:0000313" key="2">
    <source>
        <dbReference type="Proteomes" id="UP000515369"/>
    </source>
</evidence>
<dbReference type="EMBL" id="CP059732">
    <property type="protein sequence ID" value="QMW06374.1"/>
    <property type="molecule type" value="Genomic_DNA"/>
</dbReference>
<dbReference type="RefSeq" id="WP_182463743.1">
    <property type="nucleotide sequence ID" value="NZ_CP059732.1"/>
</dbReference>
<dbReference type="Proteomes" id="UP000515369">
    <property type="component" value="Chromosome"/>
</dbReference>